<dbReference type="EMBL" id="CAAALY010251890">
    <property type="protein sequence ID" value="VEL36301.1"/>
    <property type="molecule type" value="Genomic_DNA"/>
</dbReference>
<dbReference type="Proteomes" id="UP000784294">
    <property type="component" value="Unassembled WGS sequence"/>
</dbReference>
<evidence type="ECO:0000313" key="2">
    <source>
        <dbReference type="Proteomes" id="UP000784294"/>
    </source>
</evidence>
<comment type="caution">
    <text evidence="1">The sequence shown here is derived from an EMBL/GenBank/DDBJ whole genome shotgun (WGS) entry which is preliminary data.</text>
</comment>
<sequence>MRSLAASAASAASAALDLLTTAAPSAADRRNDLDPDLDLDLDLNRVLDLSIVLHPEWHNVVAKADARRLQAAKSPVASHVGAAELRVRRAHVRTAVLPGRRLSGRLR</sequence>
<name>A0A3S5CTS7_9PLAT</name>
<organism evidence="1 2">
    <name type="scientific">Protopolystoma xenopodis</name>
    <dbReference type="NCBI Taxonomy" id="117903"/>
    <lineage>
        <taxon>Eukaryota</taxon>
        <taxon>Metazoa</taxon>
        <taxon>Spiralia</taxon>
        <taxon>Lophotrochozoa</taxon>
        <taxon>Platyhelminthes</taxon>
        <taxon>Monogenea</taxon>
        <taxon>Polyopisthocotylea</taxon>
        <taxon>Polystomatidea</taxon>
        <taxon>Polystomatidae</taxon>
        <taxon>Protopolystoma</taxon>
    </lineage>
</organism>
<gene>
    <name evidence="1" type="ORF">PXEA_LOCUS29741</name>
</gene>
<accession>A0A3S5CTS7</accession>
<evidence type="ECO:0000313" key="1">
    <source>
        <dbReference type="EMBL" id="VEL36301.1"/>
    </source>
</evidence>
<protein>
    <submittedName>
        <fullName evidence="1">Uncharacterized protein</fullName>
    </submittedName>
</protein>
<keyword evidence="2" id="KW-1185">Reference proteome</keyword>
<dbReference type="AlphaFoldDB" id="A0A3S5CTS7"/>
<reference evidence="1" key="1">
    <citation type="submission" date="2018-11" db="EMBL/GenBank/DDBJ databases">
        <authorList>
            <consortium name="Pathogen Informatics"/>
        </authorList>
    </citation>
    <scope>NUCLEOTIDE SEQUENCE</scope>
</reference>
<proteinExistence type="predicted"/>